<feature type="compositionally biased region" description="Polar residues" evidence="7">
    <location>
        <begin position="66"/>
        <end position="85"/>
    </location>
</feature>
<dbReference type="PROSITE" id="PS00463">
    <property type="entry name" value="ZN2_CY6_FUNGAL_1"/>
    <property type="match status" value="1"/>
</dbReference>
<dbReference type="EMBL" id="RCNU01000008">
    <property type="protein sequence ID" value="RWQ94079.1"/>
    <property type="molecule type" value="Genomic_DNA"/>
</dbReference>
<dbReference type="PRINTS" id="PR00755">
    <property type="entry name" value="AFLATOXINBRP"/>
</dbReference>
<evidence type="ECO:0000256" key="6">
    <source>
        <dbReference type="ARBA" id="ARBA00023242"/>
    </source>
</evidence>
<protein>
    <recommendedName>
        <fullName evidence="8">Zn(2)-C6 fungal-type domain-containing protein</fullName>
    </recommendedName>
</protein>
<dbReference type="SMART" id="SM00066">
    <property type="entry name" value="GAL4"/>
    <property type="match status" value="1"/>
</dbReference>
<dbReference type="GO" id="GO:0008270">
    <property type="term" value="F:zinc ion binding"/>
    <property type="evidence" value="ECO:0007669"/>
    <property type="project" value="InterPro"/>
</dbReference>
<dbReference type="VEuPathDB" id="FungiDB:C8Q69DRAFT_487487"/>
<evidence type="ECO:0000256" key="5">
    <source>
        <dbReference type="ARBA" id="ARBA00023163"/>
    </source>
</evidence>
<dbReference type="Gene3D" id="4.10.240.10">
    <property type="entry name" value="Zn(2)-C6 fungal-type DNA-binding domain"/>
    <property type="match status" value="1"/>
</dbReference>
<keyword evidence="1" id="KW-0479">Metal-binding</keyword>
<dbReference type="Proteomes" id="UP000283841">
    <property type="component" value="Unassembled WGS sequence"/>
</dbReference>
<dbReference type="RefSeq" id="XP_028483724.1">
    <property type="nucleotide sequence ID" value="XM_028631989.1"/>
</dbReference>
<evidence type="ECO:0000256" key="7">
    <source>
        <dbReference type="SAM" id="MobiDB-lite"/>
    </source>
</evidence>
<evidence type="ECO:0000256" key="4">
    <source>
        <dbReference type="ARBA" id="ARBA00023125"/>
    </source>
</evidence>
<dbReference type="InterPro" id="IPR001138">
    <property type="entry name" value="Zn2Cys6_DnaBD"/>
</dbReference>
<dbReference type="AlphaFoldDB" id="A0A443HQN1"/>
<evidence type="ECO:0000313" key="10">
    <source>
        <dbReference type="Proteomes" id="UP000283841"/>
    </source>
</evidence>
<keyword evidence="3" id="KW-0805">Transcription regulation</keyword>
<dbReference type="CDD" id="cd00067">
    <property type="entry name" value="GAL4"/>
    <property type="match status" value="1"/>
</dbReference>
<keyword evidence="2" id="KW-0862">Zinc</keyword>
<dbReference type="GeneID" id="39601266"/>
<keyword evidence="10" id="KW-1185">Reference proteome</keyword>
<dbReference type="PROSITE" id="PS50048">
    <property type="entry name" value="ZN2_CY6_FUNGAL_2"/>
    <property type="match status" value="1"/>
</dbReference>
<feature type="region of interest" description="Disordered" evidence="7">
    <location>
        <begin position="66"/>
        <end position="113"/>
    </location>
</feature>
<dbReference type="InterPro" id="IPR036864">
    <property type="entry name" value="Zn2-C6_fun-type_DNA-bd_sf"/>
</dbReference>
<evidence type="ECO:0000256" key="3">
    <source>
        <dbReference type="ARBA" id="ARBA00023015"/>
    </source>
</evidence>
<evidence type="ECO:0000259" key="8">
    <source>
        <dbReference type="PROSITE" id="PS50048"/>
    </source>
</evidence>
<keyword evidence="5" id="KW-0804">Transcription</keyword>
<evidence type="ECO:0000256" key="1">
    <source>
        <dbReference type="ARBA" id="ARBA00022723"/>
    </source>
</evidence>
<dbReference type="GO" id="GO:0003677">
    <property type="term" value="F:DNA binding"/>
    <property type="evidence" value="ECO:0007669"/>
    <property type="project" value="UniProtKB-KW"/>
</dbReference>
<gene>
    <name evidence="9" type="ORF">C8Q69DRAFT_487487</name>
</gene>
<sequence length="412" mass="46552">MSPAGSKGNKNTPARKKACRQCTKAKARCGHERPRCSRCQSRNLDCQYTTSTSGCYSSMSPANQTNHDIFHGISTSQFGGQTPQPSRSSVSDRGDGSVTSPTHQLGSSNLVQTDTRSQLSDRLNLDFSHLDLVSIADSTQIRNRWLESFFPSDNQIPKTFLPYTVQFLSCVLASYPKYMLRDVCVPPIIHTVQVNTRELPLALANCYSLVRMWETRAIGSEAIVTSTVQREMERLIEERESYGQMELLAASQAYLIYGIPLVDSSTIVHLQEFSSRLALGGLISAAELMHTRPSWESWIVASAKRRVIFASYLFNNVFNSTNQVPVYLAEELGDLPVPGNKLLWEAKDRVTWEKEYDRHLSLWEDGDLRTFELWRSPETGSPNRRKRIHQWLRSVDEFGMMLFATCAHLHGC</sequence>
<evidence type="ECO:0000313" key="9">
    <source>
        <dbReference type="EMBL" id="RWQ94079.1"/>
    </source>
</evidence>
<feature type="domain" description="Zn(2)-C6 fungal-type" evidence="8">
    <location>
        <begin position="18"/>
        <end position="48"/>
    </location>
</feature>
<proteinExistence type="predicted"/>
<dbReference type="GO" id="GO:0000981">
    <property type="term" value="F:DNA-binding transcription factor activity, RNA polymerase II-specific"/>
    <property type="evidence" value="ECO:0007669"/>
    <property type="project" value="InterPro"/>
</dbReference>
<dbReference type="SUPFAM" id="SSF57701">
    <property type="entry name" value="Zn2/Cys6 DNA-binding domain"/>
    <property type="match status" value="1"/>
</dbReference>
<keyword evidence="6" id="KW-0539">Nucleus</keyword>
<dbReference type="Pfam" id="PF00172">
    <property type="entry name" value="Zn_clus"/>
    <property type="match status" value="1"/>
</dbReference>
<dbReference type="PANTHER" id="PTHR47660:SF3">
    <property type="entry name" value="FINGER DOMAIN PROTEIN, PUTATIVE (AFU_ORTHOLOGUE AFUA_4G03310)-RELATED"/>
    <property type="match status" value="1"/>
</dbReference>
<feature type="compositionally biased region" description="Polar residues" evidence="7">
    <location>
        <begin position="99"/>
        <end position="113"/>
    </location>
</feature>
<evidence type="ECO:0000256" key="2">
    <source>
        <dbReference type="ARBA" id="ARBA00022833"/>
    </source>
</evidence>
<name>A0A443HQN1_BYSSP</name>
<dbReference type="STRING" id="264951.A0A443HQN1"/>
<comment type="caution">
    <text evidence="9">The sequence shown here is derived from an EMBL/GenBank/DDBJ whole genome shotgun (WGS) entry which is preliminary data.</text>
</comment>
<reference evidence="9 10" key="1">
    <citation type="journal article" date="2018" name="Front. Microbiol.">
        <title>Genomic and genetic insights into a cosmopolitan fungus, Paecilomyces variotii (Eurotiales).</title>
        <authorList>
            <person name="Urquhart A.S."/>
            <person name="Mondo S.J."/>
            <person name="Makela M.R."/>
            <person name="Hane J.K."/>
            <person name="Wiebenga A."/>
            <person name="He G."/>
            <person name="Mihaltcheva S."/>
            <person name="Pangilinan J."/>
            <person name="Lipzen A."/>
            <person name="Barry K."/>
            <person name="de Vries R.P."/>
            <person name="Grigoriev I.V."/>
            <person name="Idnurm A."/>
        </authorList>
    </citation>
    <scope>NUCLEOTIDE SEQUENCE [LARGE SCALE GENOMIC DNA]</scope>
    <source>
        <strain evidence="9 10">CBS 101075</strain>
    </source>
</reference>
<accession>A0A443HQN1</accession>
<dbReference type="PANTHER" id="PTHR47660">
    <property type="entry name" value="TRANSCRIPTION FACTOR WITH C2H2 AND ZN(2)-CYS(6) DNA BINDING DOMAIN (EUROFUNG)-RELATED-RELATED"/>
    <property type="match status" value="1"/>
</dbReference>
<keyword evidence="4" id="KW-0238">DNA-binding</keyword>
<organism evidence="9 10">
    <name type="scientific">Byssochlamys spectabilis</name>
    <name type="common">Paecilomyces variotii</name>
    <dbReference type="NCBI Taxonomy" id="264951"/>
    <lineage>
        <taxon>Eukaryota</taxon>
        <taxon>Fungi</taxon>
        <taxon>Dikarya</taxon>
        <taxon>Ascomycota</taxon>
        <taxon>Pezizomycotina</taxon>
        <taxon>Eurotiomycetes</taxon>
        <taxon>Eurotiomycetidae</taxon>
        <taxon>Eurotiales</taxon>
        <taxon>Thermoascaceae</taxon>
        <taxon>Paecilomyces</taxon>
    </lineage>
</organism>